<reference evidence="5" key="1">
    <citation type="submission" date="2017-06" db="EMBL/GenBank/DDBJ databases">
        <title>Genome analysis of Fimbriiglobus ruber SP5, the first member of the order Planctomycetales with confirmed chitinolytic capability.</title>
        <authorList>
            <person name="Ravin N.V."/>
            <person name="Rakitin A.L."/>
            <person name="Ivanova A.A."/>
            <person name="Beletsky A.V."/>
            <person name="Kulichevskaya I.S."/>
            <person name="Mardanov A.V."/>
            <person name="Dedysh S.N."/>
        </authorList>
    </citation>
    <scope>NUCLEOTIDE SEQUENCE [LARGE SCALE GENOMIC DNA]</scope>
    <source>
        <strain evidence="5">SP5</strain>
    </source>
</reference>
<dbReference type="CDD" id="cd00081">
    <property type="entry name" value="Hint"/>
    <property type="match status" value="1"/>
</dbReference>
<dbReference type="AlphaFoldDB" id="A0A225DDC5"/>
<dbReference type="InterPro" id="IPR036844">
    <property type="entry name" value="Hint_dom_sf"/>
</dbReference>
<dbReference type="SMART" id="SM00306">
    <property type="entry name" value="HintN"/>
    <property type="match status" value="1"/>
</dbReference>
<dbReference type="NCBIfam" id="TIGR03696">
    <property type="entry name" value="Rhs_assc_core"/>
    <property type="match status" value="1"/>
</dbReference>
<accession>A0A225DDC5</accession>
<dbReference type="InterPro" id="IPR056823">
    <property type="entry name" value="TEN-like_YD-shell"/>
</dbReference>
<dbReference type="InterPro" id="IPR003587">
    <property type="entry name" value="Hint_dom_N"/>
</dbReference>
<dbReference type="Gene3D" id="2.180.10.10">
    <property type="entry name" value="RHS repeat-associated core"/>
    <property type="match status" value="1"/>
</dbReference>
<feature type="region of interest" description="Disordered" evidence="2">
    <location>
        <begin position="311"/>
        <end position="390"/>
    </location>
</feature>
<evidence type="ECO:0000313" key="5">
    <source>
        <dbReference type="Proteomes" id="UP000214646"/>
    </source>
</evidence>
<name>A0A225DDC5_9BACT</name>
<feature type="compositionally biased region" description="Pro residues" evidence="2">
    <location>
        <begin position="654"/>
        <end position="690"/>
    </location>
</feature>
<protein>
    <submittedName>
        <fullName evidence="4">Rhs family protein</fullName>
    </submittedName>
</protein>
<keyword evidence="1" id="KW-0677">Repeat</keyword>
<dbReference type="EMBL" id="NIDE01000018">
    <property type="protein sequence ID" value="OWK35326.1"/>
    <property type="molecule type" value="Genomic_DNA"/>
</dbReference>
<evidence type="ECO:0000259" key="3">
    <source>
        <dbReference type="SMART" id="SM00306"/>
    </source>
</evidence>
<dbReference type="PROSITE" id="PS50817">
    <property type="entry name" value="INTEIN_N_TER"/>
    <property type="match status" value="1"/>
</dbReference>
<sequence length="804" mass="83370">MSAAYTPAGSGSPTEVATYVYDAFGNQIEEDATIGGVTTVTREGFDGWNPASADGAGNGSFDAWADLNGSDALVTRRVYGPGADELTARESAGGTVGWYLTDDLGSIRGITDGSGTPLTTIGYDAFGDVTADTTPAAADQYGYAGVATDPVTGLESNGNGAGEYNPALGRFNQQDPTGFGGGDGNLYRYTGNDPLTMTDPSGQYTQGDELPSPGDAGTGREYPLAMGGSTGTSDSPSTGNGWTGRYYPLAMGGSTSMPTSPELTSVATLGYDTGVALPGDSDSQPSMEPTDIEQTSNYVSIKGFVASSLGPQPISGAETVQGNSLNDFFTPGNSTLQLQTDENGNPGGGSGNALEGPRKPPTSGQNGTENSVPFIPPSAFKDQPPTAPQPTGGFLTAVWSNVTGFADGLLGPRVPTKDFKPIMLLGPSIPTYQFEWNMLLGPRIPTKDLGTAFENGQIGEEYGQAISGLLIGRAVNNAIFPKPVQPIGKGGCFPGGTPVATADGPKSIEALIPGDRVWAFDFRHLRWRLSPVLKAFRLDYNGIMTSITAGGHSVTATGGHPFWVEQGTDLSGRPHPGHAPLTEPGGLLHGRWVLAQDLRVGDVLVLRTGGGSGPVEEIASVDQQLTVYNVRVAEYENYAVGRNGALAHNQNTPTPSPNPPGTPTPKSPTNPNPPGTPTPKSPTNPNPPGTPTAKAPVVNPSIPVTGGVVRPIVTDVRLNTLMDDIYKPKAVANPLPGTNGGTADSIRWTKRTGQLVRGSDHIVAGKDRIQSLKNWLRDNPLASEADRQAAQAVITDLENALAGN</sequence>
<organism evidence="4 5">
    <name type="scientific">Fimbriiglobus ruber</name>
    <dbReference type="NCBI Taxonomy" id="1908690"/>
    <lineage>
        <taxon>Bacteria</taxon>
        <taxon>Pseudomonadati</taxon>
        <taxon>Planctomycetota</taxon>
        <taxon>Planctomycetia</taxon>
        <taxon>Gemmatales</taxon>
        <taxon>Gemmataceae</taxon>
        <taxon>Fimbriiglobus</taxon>
    </lineage>
</organism>
<dbReference type="Proteomes" id="UP000214646">
    <property type="component" value="Unassembled WGS sequence"/>
</dbReference>
<feature type="region of interest" description="Disordered" evidence="2">
    <location>
        <begin position="645"/>
        <end position="704"/>
    </location>
</feature>
<dbReference type="GO" id="GO:0016539">
    <property type="term" value="P:intein-mediated protein splicing"/>
    <property type="evidence" value="ECO:0007669"/>
    <property type="project" value="InterPro"/>
</dbReference>
<feature type="domain" description="Hint" evidence="3">
    <location>
        <begin position="490"/>
        <end position="608"/>
    </location>
</feature>
<evidence type="ECO:0000313" key="4">
    <source>
        <dbReference type="EMBL" id="OWK35326.1"/>
    </source>
</evidence>
<feature type="region of interest" description="Disordered" evidence="2">
    <location>
        <begin position="198"/>
        <end position="240"/>
    </location>
</feature>
<evidence type="ECO:0000256" key="1">
    <source>
        <dbReference type="ARBA" id="ARBA00022737"/>
    </source>
</evidence>
<gene>
    <name evidence="4" type="ORF">FRUB_09487</name>
</gene>
<comment type="caution">
    <text evidence="4">The sequence shown here is derived from an EMBL/GenBank/DDBJ whole genome shotgun (WGS) entry which is preliminary data.</text>
</comment>
<dbReference type="Gene3D" id="2.170.16.10">
    <property type="entry name" value="Hedgehog/Intein (Hint) domain"/>
    <property type="match status" value="1"/>
</dbReference>
<feature type="compositionally biased region" description="Polar residues" evidence="2">
    <location>
        <begin position="318"/>
        <end position="343"/>
    </location>
</feature>
<proteinExistence type="predicted"/>
<dbReference type="InterPro" id="IPR006141">
    <property type="entry name" value="Intein_N"/>
</dbReference>
<feature type="compositionally biased region" description="Polar residues" evidence="2">
    <location>
        <begin position="362"/>
        <end position="371"/>
    </location>
</feature>
<dbReference type="SUPFAM" id="SSF51294">
    <property type="entry name" value="Hedgehog/intein (Hint) domain"/>
    <property type="match status" value="1"/>
</dbReference>
<dbReference type="Pfam" id="PF25023">
    <property type="entry name" value="TEN_YD-shell"/>
    <property type="match status" value="1"/>
</dbReference>
<dbReference type="InterPro" id="IPR022385">
    <property type="entry name" value="Rhs_assc_core"/>
</dbReference>
<evidence type="ECO:0000256" key="2">
    <source>
        <dbReference type="SAM" id="MobiDB-lite"/>
    </source>
</evidence>
<keyword evidence="5" id="KW-1185">Reference proteome</keyword>